<dbReference type="GO" id="GO:0005886">
    <property type="term" value="C:plasma membrane"/>
    <property type="evidence" value="ECO:0007669"/>
    <property type="project" value="UniProtKB-SubCell"/>
</dbReference>
<evidence type="ECO:0000313" key="3">
    <source>
        <dbReference type="Proteomes" id="UP000053091"/>
    </source>
</evidence>
<keyword evidence="1" id="KW-1133">Transmembrane helix</keyword>
<keyword evidence="3" id="KW-1185">Reference proteome</keyword>
<organism evidence="2">
    <name type="scientific">Lentimicrobium saccharophilum</name>
    <dbReference type="NCBI Taxonomy" id="1678841"/>
    <lineage>
        <taxon>Bacteria</taxon>
        <taxon>Pseudomonadati</taxon>
        <taxon>Bacteroidota</taxon>
        <taxon>Bacteroidia</taxon>
        <taxon>Bacteroidales</taxon>
        <taxon>Lentimicrobiaceae</taxon>
        <taxon>Lentimicrobium</taxon>
    </lineage>
</organism>
<dbReference type="PANTHER" id="PTHR34300:SF2">
    <property type="entry name" value="QUEUOSINE PRECURSOR TRANSPORTER-RELATED"/>
    <property type="match status" value="1"/>
</dbReference>
<feature type="transmembrane region" description="Helical" evidence="1">
    <location>
        <begin position="12"/>
        <end position="37"/>
    </location>
</feature>
<feature type="transmembrane region" description="Helical" evidence="1">
    <location>
        <begin position="224"/>
        <end position="245"/>
    </location>
</feature>
<comment type="function">
    <text evidence="1">Involved in the import of queuosine (Q) precursors, required for Q precursor salvage.</text>
</comment>
<feature type="transmembrane region" description="Helical" evidence="1">
    <location>
        <begin position="177"/>
        <end position="204"/>
    </location>
</feature>
<dbReference type="PATRIC" id="fig|1678841.3.peg.1466"/>
<protein>
    <recommendedName>
        <fullName evidence="1">Probable queuosine precursor transporter</fullName>
        <shortName evidence="1">Q precursor transporter</shortName>
    </recommendedName>
</protein>
<dbReference type="EMBL" id="DF968182">
    <property type="protein sequence ID" value="GAP43151.1"/>
    <property type="molecule type" value="Genomic_DNA"/>
</dbReference>
<gene>
    <name evidence="2" type="ORF">TBC1_111293</name>
</gene>
<dbReference type="Pfam" id="PF02592">
    <property type="entry name" value="Vut_1"/>
    <property type="match status" value="1"/>
</dbReference>
<dbReference type="HAMAP" id="MF_02088">
    <property type="entry name" value="Q_prec_transport"/>
    <property type="match status" value="1"/>
</dbReference>
<dbReference type="RefSeq" id="WP_062039939.1">
    <property type="nucleotide sequence ID" value="NZ_DF968182.1"/>
</dbReference>
<sequence>MQSNQNSQKRTQLYLFLSAIFLTNALVAEFAGVKIFSLEKLLGLMPAQLPFFGGQKLDFNLSVGVVIWPIVFLVSDLVNEYFGRNGVRKISFITAGMIAWSFLIVLAGTEVPPADFWLNLNQTDPTGNPFDINYAYTSIFRAGLGIIIGSLAAFLVSQLIDAYAFHYLKALTGSKKLWLRATGSTVISQLIDSFVILFIAFYLLGNWSMQQVLQVGLVQYTYKVSLAILLTPLIYLAHWLIDGYLEARGEM</sequence>
<accession>A0A0S7C315</accession>
<evidence type="ECO:0000256" key="1">
    <source>
        <dbReference type="HAMAP-Rule" id="MF_02088"/>
    </source>
</evidence>
<dbReference type="NCBIfam" id="TIGR00697">
    <property type="entry name" value="queuosine precursor transporter"/>
    <property type="match status" value="1"/>
</dbReference>
<dbReference type="Proteomes" id="UP000053091">
    <property type="component" value="Unassembled WGS sequence"/>
</dbReference>
<dbReference type="AlphaFoldDB" id="A0A0S7C315"/>
<keyword evidence="1" id="KW-0813">Transport</keyword>
<feature type="transmembrane region" description="Helical" evidence="1">
    <location>
        <begin position="90"/>
        <end position="109"/>
    </location>
</feature>
<dbReference type="InterPro" id="IPR003744">
    <property type="entry name" value="YhhQ"/>
</dbReference>
<dbReference type="GO" id="GO:0022857">
    <property type="term" value="F:transmembrane transporter activity"/>
    <property type="evidence" value="ECO:0007669"/>
    <property type="project" value="UniProtKB-UniRule"/>
</dbReference>
<feature type="transmembrane region" description="Helical" evidence="1">
    <location>
        <begin position="139"/>
        <end position="165"/>
    </location>
</feature>
<keyword evidence="1" id="KW-1003">Cell membrane</keyword>
<feature type="transmembrane region" description="Helical" evidence="1">
    <location>
        <begin position="57"/>
        <end position="78"/>
    </location>
</feature>
<dbReference type="PANTHER" id="PTHR34300">
    <property type="entry name" value="QUEUOSINE PRECURSOR TRANSPORTER-RELATED"/>
    <property type="match status" value="1"/>
</dbReference>
<evidence type="ECO:0000313" key="2">
    <source>
        <dbReference type="EMBL" id="GAP43151.1"/>
    </source>
</evidence>
<comment type="similarity">
    <text evidence="1">Belongs to the vitamin uptake transporter (VUT/ECF) (TC 2.A.88) family. Q precursor transporter subfamily.</text>
</comment>
<reference evidence="2" key="1">
    <citation type="journal article" date="2015" name="Genome Announc.">
        <title>Draft Genome Sequence of Bacteroidales Strain TBC1, a Novel Isolate from a Methanogenic Wastewater Treatment System.</title>
        <authorList>
            <person name="Tourlousse D.M."/>
            <person name="Matsuura N."/>
            <person name="Sun L."/>
            <person name="Toyonaga M."/>
            <person name="Kuroda K."/>
            <person name="Ohashi A."/>
            <person name="Cruz R."/>
            <person name="Yamaguchi T."/>
            <person name="Sekiguchi Y."/>
        </authorList>
    </citation>
    <scope>NUCLEOTIDE SEQUENCE [LARGE SCALE GENOMIC DNA]</scope>
    <source>
        <strain evidence="2">TBC1</strain>
    </source>
</reference>
<proteinExistence type="inferred from homology"/>
<dbReference type="OrthoDB" id="9805479at2"/>
<keyword evidence="1" id="KW-0472">Membrane</keyword>
<name>A0A0S7C315_9BACT</name>
<comment type="subcellular location">
    <subcellularLocation>
        <location evidence="1">Cell membrane</location>
        <topology evidence="1">Multi-pass membrane protein</topology>
    </subcellularLocation>
</comment>
<dbReference type="STRING" id="1678841.TBC1_111293"/>
<keyword evidence="1" id="KW-0812">Transmembrane</keyword>